<evidence type="ECO:0000256" key="1">
    <source>
        <dbReference type="SAM" id="Phobius"/>
    </source>
</evidence>
<dbReference type="AlphaFoldDB" id="X1A8S9"/>
<reference evidence="2" key="1">
    <citation type="journal article" date="2014" name="Front. Microbiol.">
        <title>High frequency of phylogenetically diverse reductive dehalogenase-homologous genes in deep subseafloor sedimentary metagenomes.</title>
        <authorList>
            <person name="Kawai M."/>
            <person name="Futagami T."/>
            <person name="Toyoda A."/>
            <person name="Takaki Y."/>
            <person name="Nishi S."/>
            <person name="Hori S."/>
            <person name="Arai W."/>
            <person name="Tsubouchi T."/>
            <person name="Morono Y."/>
            <person name="Uchiyama I."/>
            <person name="Ito T."/>
            <person name="Fujiyama A."/>
            <person name="Inagaki F."/>
            <person name="Takami H."/>
        </authorList>
    </citation>
    <scope>NUCLEOTIDE SEQUENCE</scope>
    <source>
        <strain evidence="2">Expedition CK06-06</strain>
    </source>
</reference>
<keyword evidence="1" id="KW-0812">Transmembrane</keyword>
<proteinExistence type="predicted"/>
<feature type="non-terminal residue" evidence="2">
    <location>
        <position position="126"/>
    </location>
</feature>
<keyword evidence="1" id="KW-1133">Transmembrane helix</keyword>
<name>X1A8S9_9ZZZZ</name>
<gene>
    <name evidence="2" type="ORF">S01H4_23543</name>
</gene>
<accession>X1A8S9</accession>
<sequence>MTVLTTEEILDSSVSEVIRKKLSEVQKKEKSLWKEIAKNEIRLRTSKYRSNRKLFFITLYSALFLWAFIIAPLIFDLFMPTLANEFSEVFKPTIAIIIESLMMTLFIMLLMYPLNNIYKENDTVAR</sequence>
<keyword evidence="1" id="KW-0472">Membrane</keyword>
<feature type="transmembrane region" description="Helical" evidence="1">
    <location>
        <begin position="54"/>
        <end position="74"/>
    </location>
</feature>
<protein>
    <submittedName>
        <fullName evidence="2">Uncharacterized protein</fullName>
    </submittedName>
</protein>
<organism evidence="2">
    <name type="scientific">marine sediment metagenome</name>
    <dbReference type="NCBI Taxonomy" id="412755"/>
    <lineage>
        <taxon>unclassified sequences</taxon>
        <taxon>metagenomes</taxon>
        <taxon>ecological metagenomes</taxon>
    </lineage>
</organism>
<comment type="caution">
    <text evidence="2">The sequence shown here is derived from an EMBL/GenBank/DDBJ whole genome shotgun (WGS) entry which is preliminary data.</text>
</comment>
<evidence type="ECO:0000313" key="2">
    <source>
        <dbReference type="EMBL" id="GAG78750.1"/>
    </source>
</evidence>
<feature type="transmembrane region" description="Helical" evidence="1">
    <location>
        <begin position="94"/>
        <end position="112"/>
    </location>
</feature>
<dbReference type="EMBL" id="BART01010937">
    <property type="protein sequence ID" value="GAG78750.1"/>
    <property type="molecule type" value="Genomic_DNA"/>
</dbReference>